<dbReference type="Gene3D" id="1.20.272.10">
    <property type="match status" value="1"/>
</dbReference>
<dbReference type="Pfam" id="PF14840">
    <property type="entry name" value="DNA_pol3_delt_C"/>
    <property type="match status" value="1"/>
</dbReference>
<dbReference type="InterPro" id="IPR008921">
    <property type="entry name" value="DNA_pol3_clamp-load_cplx_C"/>
</dbReference>
<accession>A0A1F6TT44</accession>
<dbReference type="InterPro" id="IPR010372">
    <property type="entry name" value="DNA_pol3_delta_N"/>
</dbReference>
<keyword evidence="5" id="KW-0235">DNA replication</keyword>
<dbReference type="CDD" id="cd18138">
    <property type="entry name" value="HLD_clamp_pol_III_delta"/>
    <property type="match status" value="1"/>
</dbReference>
<dbReference type="InterPro" id="IPR032780">
    <property type="entry name" value="DNA_pol3_delt_C"/>
</dbReference>
<comment type="caution">
    <text evidence="11">The sequence shown here is derived from an EMBL/GenBank/DDBJ whole genome shotgun (WGS) entry which is preliminary data.</text>
</comment>
<keyword evidence="6" id="KW-0239">DNA-directed DNA polymerase</keyword>
<sequence>MQIYANQLEAQLKRGLAPLYLVYGEEPLLVEEAIDAILAAARAAGFRERQLASVEPGFDWDALFASTRSLSLFSERRVIELRLPTGKPGEAGAKILIELAGAPPADTLIIVSAGKLDKQARAAKWVKSVEAAGVAVAVYPPEAAQLPAWIAGRMRAHGLTPGPGAAELIAYRIEGNLLAGAQEIEKLALLFDRGTVRADDIEGLLGDNARFDVFSLVDASRRGHAGQIVRILNSLKVEGTEPVLILWALAREARLLAQLTADVAAGVPAAQAMETQRVWGKHKPLVAQALKRGGPAHWQALLLRAARLDRVIKGRAAGDAWQALECMALALGGVRLATCA</sequence>
<evidence type="ECO:0000256" key="5">
    <source>
        <dbReference type="ARBA" id="ARBA00022705"/>
    </source>
</evidence>
<dbReference type="Gene3D" id="3.40.50.300">
    <property type="entry name" value="P-loop containing nucleotide triphosphate hydrolases"/>
    <property type="match status" value="1"/>
</dbReference>
<dbReference type="InterPro" id="IPR005790">
    <property type="entry name" value="DNA_polIII_delta"/>
</dbReference>
<evidence type="ECO:0000256" key="1">
    <source>
        <dbReference type="ARBA" id="ARBA00012417"/>
    </source>
</evidence>
<dbReference type="EC" id="2.7.7.7" evidence="1"/>
<dbReference type="InterPro" id="IPR027417">
    <property type="entry name" value="P-loop_NTPase"/>
</dbReference>
<dbReference type="PANTHER" id="PTHR34388">
    <property type="entry name" value="DNA POLYMERASE III SUBUNIT DELTA"/>
    <property type="match status" value="1"/>
</dbReference>
<dbReference type="GO" id="GO:0006261">
    <property type="term" value="P:DNA-templated DNA replication"/>
    <property type="evidence" value="ECO:0007669"/>
    <property type="project" value="TreeGrafter"/>
</dbReference>
<comment type="similarity">
    <text evidence="7">Belongs to the DNA polymerase HolA subunit family.</text>
</comment>
<name>A0A1F6TT44_9PROT</name>
<proteinExistence type="inferred from homology"/>
<evidence type="ECO:0000313" key="11">
    <source>
        <dbReference type="EMBL" id="OGI48313.1"/>
    </source>
</evidence>
<evidence type="ECO:0000256" key="7">
    <source>
        <dbReference type="ARBA" id="ARBA00034754"/>
    </source>
</evidence>
<dbReference type="GO" id="GO:0009360">
    <property type="term" value="C:DNA polymerase III complex"/>
    <property type="evidence" value="ECO:0007669"/>
    <property type="project" value="InterPro"/>
</dbReference>
<evidence type="ECO:0000256" key="2">
    <source>
        <dbReference type="ARBA" id="ARBA00017703"/>
    </source>
</evidence>
<dbReference type="STRING" id="1817760.A2151_00640"/>
<gene>
    <name evidence="11" type="ORF">A2151_00640</name>
</gene>
<protein>
    <recommendedName>
        <fullName evidence="2">DNA polymerase III subunit delta</fullName>
        <ecNumber evidence="1">2.7.7.7</ecNumber>
    </recommendedName>
</protein>
<evidence type="ECO:0000313" key="12">
    <source>
        <dbReference type="Proteomes" id="UP000178885"/>
    </source>
</evidence>
<dbReference type="Proteomes" id="UP000178885">
    <property type="component" value="Unassembled WGS sequence"/>
</dbReference>
<evidence type="ECO:0000256" key="8">
    <source>
        <dbReference type="ARBA" id="ARBA00049244"/>
    </source>
</evidence>
<reference evidence="11 12" key="1">
    <citation type="journal article" date="2016" name="Nat. Commun.">
        <title>Thousands of microbial genomes shed light on interconnected biogeochemical processes in an aquifer system.</title>
        <authorList>
            <person name="Anantharaman K."/>
            <person name="Brown C.T."/>
            <person name="Hug L.A."/>
            <person name="Sharon I."/>
            <person name="Castelle C.J."/>
            <person name="Probst A.J."/>
            <person name="Thomas B.C."/>
            <person name="Singh A."/>
            <person name="Wilkins M.J."/>
            <person name="Karaoz U."/>
            <person name="Brodie E.L."/>
            <person name="Williams K.H."/>
            <person name="Hubbard S.S."/>
            <person name="Banfield J.F."/>
        </authorList>
    </citation>
    <scope>NUCLEOTIDE SEQUENCE [LARGE SCALE GENOMIC DNA]</scope>
</reference>
<dbReference type="Pfam" id="PF06144">
    <property type="entry name" value="DNA_pol3_delta"/>
    <property type="match status" value="1"/>
</dbReference>
<evidence type="ECO:0000259" key="9">
    <source>
        <dbReference type="Pfam" id="PF06144"/>
    </source>
</evidence>
<feature type="domain" description="DNA polymerase III delta N-terminal" evidence="9">
    <location>
        <begin position="20"/>
        <end position="131"/>
    </location>
</feature>
<evidence type="ECO:0000259" key="10">
    <source>
        <dbReference type="Pfam" id="PF14840"/>
    </source>
</evidence>
<dbReference type="PANTHER" id="PTHR34388:SF1">
    <property type="entry name" value="DNA POLYMERASE III SUBUNIT DELTA"/>
    <property type="match status" value="1"/>
</dbReference>
<dbReference type="SUPFAM" id="SSF48019">
    <property type="entry name" value="post-AAA+ oligomerization domain-like"/>
    <property type="match status" value="1"/>
</dbReference>
<evidence type="ECO:0000256" key="3">
    <source>
        <dbReference type="ARBA" id="ARBA00022679"/>
    </source>
</evidence>
<keyword evidence="3" id="KW-0808">Transferase</keyword>
<dbReference type="GO" id="GO:0003677">
    <property type="term" value="F:DNA binding"/>
    <property type="evidence" value="ECO:0007669"/>
    <property type="project" value="InterPro"/>
</dbReference>
<dbReference type="AlphaFoldDB" id="A0A1F6TT44"/>
<evidence type="ECO:0000256" key="6">
    <source>
        <dbReference type="ARBA" id="ARBA00022932"/>
    </source>
</evidence>
<evidence type="ECO:0000256" key="4">
    <source>
        <dbReference type="ARBA" id="ARBA00022695"/>
    </source>
</evidence>
<keyword evidence="4" id="KW-0548">Nucleotidyltransferase</keyword>
<feature type="domain" description="DNA polymerase III subunit delta C-terminal" evidence="10">
    <location>
        <begin position="214"/>
        <end position="336"/>
    </location>
</feature>
<dbReference type="NCBIfam" id="TIGR01128">
    <property type="entry name" value="holA"/>
    <property type="match status" value="1"/>
</dbReference>
<organism evidence="11 12">
    <name type="scientific">Candidatus Muproteobacteria bacterium RBG_16_65_34</name>
    <dbReference type="NCBI Taxonomy" id="1817760"/>
    <lineage>
        <taxon>Bacteria</taxon>
        <taxon>Pseudomonadati</taxon>
        <taxon>Pseudomonadota</taxon>
        <taxon>Candidatus Muproteobacteria</taxon>
    </lineage>
</organism>
<dbReference type="Gene3D" id="1.10.8.60">
    <property type="match status" value="1"/>
</dbReference>
<dbReference type="GO" id="GO:0003887">
    <property type="term" value="F:DNA-directed DNA polymerase activity"/>
    <property type="evidence" value="ECO:0007669"/>
    <property type="project" value="UniProtKB-KW"/>
</dbReference>
<comment type="catalytic activity">
    <reaction evidence="8">
        <text>DNA(n) + a 2'-deoxyribonucleoside 5'-triphosphate = DNA(n+1) + diphosphate</text>
        <dbReference type="Rhea" id="RHEA:22508"/>
        <dbReference type="Rhea" id="RHEA-COMP:17339"/>
        <dbReference type="Rhea" id="RHEA-COMP:17340"/>
        <dbReference type="ChEBI" id="CHEBI:33019"/>
        <dbReference type="ChEBI" id="CHEBI:61560"/>
        <dbReference type="ChEBI" id="CHEBI:173112"/>
        <dbReference type="EC" id="2.7.7.7"/>
    </reaction>
</comment>
<dbReference type="EMBL" id="MFSU01000031">
    <property type="protein sequence ID" value="OGI48313.1"/>
    <property type="molecule type" value="Genomic_DNA"/>
</dbReference>
<dbReference type="SUPFAM" id="SSF52540">
    <property type="entry name" value="P-loop containing nucleoside triphosphate hydrolases"/>
    <property type="match status" value="1"/>
</dbReference>